<dbReference type="RefSeq" id="XP_457830.2">
    <property type="nucleotide sequence ID" value="XM_457830.1"/>
</dbReference>
<name>Q6BVD9_DEBHA</name>
<dbReference type="VEuPathDB" id="FungiDB:DEHA2C03388g"/>
<evidence type="ECO:0000256" key="4">
    <source>
        <dbReference type="ARBA" id="ARBA00022691"/>
    </source>
</evidence>
<feature type="signal peptide" evidence="7">
    <location>
        <begin position="1"/>
        <end position="21"/>
    </location>
</feature>
<organism evidence="8 9">
    <name type="scientific">Debaryomyces hansenii (strain ATCC 36239 / CBS 767 / BCRC 21394 / JCM 1990 / NBRC 0083 / IGC 2968)</name>
    <name type="common">Yeast</name>
    <name type="synonym">Torulaspora hansenii</name>
    <dbReference type="NCBI Taxonomy" id="284592"/>
    <lineage>
        <taxon>Eukaryota</taxon>
        <taxon>Fungi</taxon>
        <taxon>Dikarya</taxon>
        <taxon>Ascomycota</taxon>
        <taxon>Saccharomycotina</taxon>
        <taxon>Pichiomycetes</taxon>
        <taxon>Debaryomycetaceae</taxon>
        <taxon>Debaryomyces</taxon>
    </lineage>
</organism>
<dbReference type="Pfam" id="PF01596">
    <property type="entry name" value="Methyltransf_3"/>
    <property type="match status" value="1"/>
</dbReference>
<evidence type="ECO:0000256" key="1">
    <source>
        <dbReference type="ARBA" id="ARBA00012880"/>
    </source>
</evidence>
<evidence type="ECO:0000256" key="2">
    <source>
        <dbReference type="ARBA" id="ARBA00022603"/>
    </source>
</evidence>
<dbReference type="PROSITE" id="PS51682">
    <property type="entry name" value="SAM_OMT_I"/>
    <property type="match status" value="1"/>
</dbReference>
<dbReference type="Gene3D" id="3.40.50.150">
    <property type="entry name" value="Vaccinia Virus protein VP39"/>
    <property type="match status" value="1"/>
</dbReference>
<gene>
    <name evidence="8" type="ordered locus">DEHA2C03388g</name>
</gene>
<dbReference type="OMA" id="VEITRCV"/>
<keyword evidence="4" id="KW-0949">S-adenosyl-L-methionine</keyword>
<accession>Q6BVD9</accession>
<dbReference type="EMBL" id="CR382135">
    <property type="protein sequence ID" value="CAG85875.2"/>
    <property type="molecule type" value="Genomic_DNA"/>
</dbReference>
<keyword evidence="3" id="KW-0808">Transferase</keyword>
<dbReference type="InterPro" id="IPR002935">
    <property type="entry name" value="SAM_O-MeTrfase"/>
</dbReference>
<keyword evidence="5" id="KW-0128">Catecholamine metabolism</keyword>
<sequence>MNIIELLSVVISIVLSMSSSGNKSSQAGGKEQKLLDHLLSLPEDQLASIRGNPGKVLEAIDNYPASFMTIGKNKGKIIVDKMKEVKPMVMIELGCYVGYSAILFANELPKEQGTKYYSFEANPDFANIASQIIDLAGLSHKVQIIVGNAAHTLGGFRDTFKRQGLSYSSLDFIFIDHEKSLYVPDLRVLESLNLIAPGTVIAADNIIMPGAPEYVEYVQSSPEEKRDFNYRVENVNGKEFLGRWNIIYKTETIPAITSKGHKDAVEITECVEYLNG</sequence>
<evidence type="ECO:0000313" key="9">
    <source>
        <dbReference type="Proteomes" id="UP000000599"/>
    </source>
</evidence>
<dbReference type="OrthoDB" id="186626at2759"/>
<dbReference type="GO" id="GO:0006584">
    <property type="term" value="P:catecholamine metabolic process"/>
    <property type="evidence" value="ECO:0007669"/>
    <property type="project" value="UniProtKB-KW"/>
</dbReference>
<evidence type="ECO:0000256" key="7">
    <source>
        <dbReference type="SAM" id="SignalP"/>
    </source>
</evidence>
<evidence type="ECO:0000313" key="8">
    <source>
        <dbReference type="EMBL" id="CAG85875.2"/>
    </source>
</evidence>
<dbReference type="eggNOG" id="KOG1663">
    <property type="taxonomic scope" value="Eukaryota"/>
</dbReference>
<protein>
    <recommendedName>
        <fullName evidence="1">catechol O-methyltransferase</fullName>
        <ecNumber evidence="1">2.1.1.6</ecNumber>
    </recommendedName>
</protein>
<keyword evidence="7" id="KW-0732">Signal</keyword>
<keyword evidence="2" id="KW-0489">Methyltransferase</keyword>
<dbReference type="GO" id="GO:0032259">
    <property type="term" value="P:methylation"/>
    <property type="evidence" value="ECO:0007669"/>
    <property type="project" value="UniProtKB-KW"/>
</dbReference>
<dbReference type="PANTHER" id="PTHR43836">
    <property type="entry name" value="CATECHOL O-METHYLTRANSFERASE 1-RELATED"/>
    <property type="match status" value="1"/>
</dbReference>
<evidence type="ECO:0000256" key="3">
    <source>
        <dbReference type="ARBA" id="ARBA00022679"/>
    </source>
</evidence>
<keyword evidence="9" id="KW-1185">Reference proteome</keyword>
<reference evidence="8 9" key="1">
    <citation type="journal article" date="2004" name="Nature">
        <title>Genome evolution in yeasts.</title>
        <authorList>
            <consortium name="Genolevures"/>
            <person name="Dujon B."/>
            <person name="Sherman D."/>
            <person name="Fischer G."/>
            <person name="Durrens P."/>
            <person name="Casaregola S."/>
            <person name="Lafontaine I."/>
            <person name="de Montigny J."/>
            <person name="Marck C."/>
            <person name="Neuveglise C."/>
            <person name="Talla E."/>
            <person name="Goffard N."/>
            <person name="Frangeul L."/>
            <person name="Aigle M."/>
            <person name="Anthouard V."/>
            <person name="Babour A."/>
            <person name="Barbe V."/>
            <person name="Barnay S."/>
            <person name="Blanchin S."/>
            <person name="Beckerich J.M."/>
            <person name="Beyne E."/>
            <person name="Bleykasten C."/>
            <person name="Boisrame A."/>
            <person name="Boyer J."/>
            <person name="Cattolico L."/>
            <person name="Confanioleri F."/>
            <person name="de Daruvar A."/>
            <person name="Despons L."/>
            <person name="Fabre E."/>
            <person name="Fairhead C."/>
            <person name="Ferry-Dumazet H."/>
            <person name="Groppi A."/>
            <person name="Hantraye F."/>
            <person name="Hennequin C."/>
            <person name="Jauniaux N."/>
            <person name="Joyet P."/>
            <person name="Kachouri R."/>
            <person name="Kerrest A."/>
            <person name="Koszul R."/>
            <person name="Lemaire M."/>
            <person name="Lesur I."/>
            <person name="Ma L."/>
            <person name="Muller H."/>
            <person name="Nicaud J.M."/>
            <person name="Nikolski M."/>
            <person name="Oztas S."/>
            <person name="Ozier-Kalogeropoulos O."/>
            <person name="Pellenz S."/>
            <person name="Potier S."/>
            <person name="Richard G.F."/>
            <person name="Straub M.L."/>
            <person name="Suleau A."/>
            <person name="Swennene D."/>
            <person name="Tekaia F."/>
            <person name="Wesolowski-Louvel M."/>
            <person name="Westhof E."/>
            <person name="Wirth B."/>
            <person name="Zeniou-Meyer M."/>
            <person name="Zivanovic I."/>
            <person name="Bolotin-Fukuhara M."/>
            <person name="Thierry A."/>
            <person name="Bouchier C."/>
            <person name="Caudron B."/>
            <person name="Scarpelli C."/>
            <person name="Gaillardin C."/>
            <person name="Weissenbach J."/>
            <person name="Wincker P."/>
            <person name="Souciet J.L."/>
        </authorList>
    </citation>
    <scope>NUCLEOTIDE SEQUENCE [LARGE SCALE GENOMIC DNA]</scope>
    <source>
        <strain evidence="9">ATCC 36239 / CBS 767 / BCRC 21394 / JCM 1990 / NBRC 0083 / IGC 2968</strain>
    </source>
</reference>
<dbReference type="InterPro" id="IPR029063">
    <property type="entry name" value="SAM-dependent_MTases_sf"/>
</dbReference>
<dbReference type="GeneID" id="2900701"/>
<evidence type="ECO:0000256" key="5">
    <source>
        <dbReference type="ARBA" id="ARBA00022939"/>
    </source>
</evidence>
<dbReference type="CDD" id="cd02440">
    <property type="entry name" value="AdoMet_MTases"/>
    <property type="match status" value="1"/>
</dbReference>
<dbReference type="Proteomes" id="UP000000599">
    <property type="component" value="Chromosome C"/>
</dbReference>
<dbReference type="KEGG" id="dha:DEHA2C03388g"/>
<dbReference type="GO" id="GO:0008171">
    <property type="term" value="F:O-methyltransferase activity"/>
    <property type="evidence" value="ECO:0007669"/>
    <property type="project" value="InterPro"/>
</dbReference>
<dbReference type="AlphaFoldDB" id="Q6BVD9"/>
<dbReference type="PANTHER" id="PTHR43836:SF2">
    <property type="entry name" value="CATECHOL O-METHYLTRANSFERASE 1-RELATED"/>
    <property type="match status" value="1"/>
</dbReference>
<proteinExistence type="inferred from homology"/>
<dbReference type="STRING" id="284592.Q6BVD9"/>
<evidence type="ECO:0000256" key="6">
    <source>
        <dbReference type="ARBA" id="ARBA00023453"/>
    </source>
</evidence>
<dbReference type="SUPFAM" id="SSF53335">
    <property type="entry name" value="S-adenosyl-L-methionine-dependent methyltransferases"/>
    <property type="match status" value="1"/>
</dbReference>
<dbReference type="HOGENOM" id="CLU_050461_0_0_1"/>
<feature type="chain" id="PRO_5004272297" description="catechol O-methyltransferase" evidence="7">
    <location>
        <begin position="22"/>
        <end position="276"/>
    </location>
</feature>
<dbReference type="EC" id="2.1.1.6" evidence="1"/>
<comment type="similarity">
    <text evidence="6">Belongs to the class I-like SAM-binding methyltransferase superfamily. Cation-dependent O-methyltransferase family.</text>
</comment>
<dbReference type="InParanoid" id="Q6BVD9"/>